<reference evidence="3" key="1">
    <citation type="submission" date="2022-11" db="UniProtKB">
        <authorList>
            <consortium name="WormBaseParasite"/>
        </authorList>
    </citation>
    <scope>IDENTIFICATION</scope>
</reference>
<organism evidence="2 3">
    <name type="scientific">Romanomermis culicivorax</name>
    <name type="common">Nematode worm</name>
    <dbReference type="NCBI Taxonomy" id="13658"/>
    <lineage>
        <taxon>Eukaryota</taxon>
        <taxon>Metazoa</taxon>
        <taxon>Ecdysozoa</taxon>
        <taxon>Nematoda</taxon>
        <taxon>Enoplea</taxon>
        <taxon>Dorylaimia</taxon>
        <taxon>Mermithida</taxon>
        <taxon>Mermithoidea</taxon>
        <taxon>Mermithidae</taxon>
        <taxon>Romanomermis</taxon>
    </lineage>
</organism>
<keyword evidence="2" id="KW-1185">Reference proteome</keyword>
<evidence type="ECO:0000256" key="1">
    <source>
        <dbReference type="SAM" id="MobiDB-lite"/>
    </source>
</evidence>
<proteinExistence type="predicted"/>
<evidence type="ECO:0000313" key="2">
    <source>
        <dbReference type="Proteomes" id="UP000887565"/>
    </source>
</evidence>
<sequence length="93" mass="10324">KIQPDFIGPFLITDASCAADNVVTIDSLDTPSRPQTVSITHLKPFVPRPAKDAFQNEEAALRNLFFKMTTPSTRSTSMADEPPLYRESINVNE</sequence>
<evidence type="ECO:0000313" key="3">
    <source>
        <dbReference type="WBParaSite" id="nRc.2.0.1.t14187-RA"/>
    </source>
</evidence>
<dbReference type="WBParaSite" id="nRc.2.0.1.t14187-RA">
    <property type="protein sequence ID" value="nRc.2.0.1.t14187-RA"/>
    <property type="gene ID" value="nRc.2.0.1.g14187"/>
</dbReference>
<dbReference type="AlphaFoldDB" id="A0A915IJ28"/>
<feature type="region of interest" description="Disordered" evidence="1">
    <location>
        <begin position="72"/>
        <end position="93"/>
    </location>
</feature>
<protein>
    <submittedName>
        <fullName evidence="3">C-myc</fullName>
    </submittedName>
</protein>
<name>A0A915IJ28_ROMCU</name>
<accession>A0A915IJ28</accession>
<dbReference type="Proteomes" id="UP000887565">
    <property type="component" value="Unplaced"/>
</dbReference>